<dbReference type="OMA" id="ACTGAIP"/>
<feature type="chain" id="PRO_5044665705" evidence="2">
    <location>
        <begin position="30"/>
        <end position="147"/>
    </location>
</feature>
<evidence type="ECO:0000256" key="1">
    <source>
        <dbReference type="SAM" id="MobiDB-lite"/>
    </source>
</evidence>
<feature type="signal peptide" evidence="2">
    <location>
        <begin position="1"/>
        <end position="29"/>
    </location>
</feature>
<dbReference type="AlphaFoldDB" id="A0A8B7ZCA6"/>
<accession>A0A8B7ZCA6</accession>
<dbReference type="RefSeq" id="XP_022103319.1">
    <property type="nucleotide sequence ID" value="XM_022247627.1"/>
</dbReference>
<reference evidence="4 5" key="1">
    <citation type="submission" date="2025-04" db="UniProtKB">
        <authorList>
            <consortium name="RefSeq"/>
        </authorList>
    </citation>
    <scope>IDENTIFICATION</scope>
</reference>
<dbReference type="Proteomes" id="UP000694845">
    <property type="component" value="Unplaced"/>
</dbReference>
<sequence>MLSIHLPGNNATPLFVLLACCLSVACTGAIPLNYKGPDADPQPSKAHGDRPTTRAEVDVDQSRQKTVLVKGERMQEVPAEVSGWVSDNGTVSQQRMVKRSASSGRYCQVEEVVVIQHDGQCIQVGTMSACETSTFLDLGNAHCTTTR</sequence>
<dbReference type="KEGG" id="aplc:110986038"/>
<feature type="region of interest" description="Disordered" evidence="1">
    <location>
        <begin position="35"/>
        <end position="61"/>
    </location>
</feature>
<feature type="compositionally biased region" description="Basic and acidic residues" evidence="1">
    <location>
        <begin position="46"/>
        <end position="61"/>
    </location>
</feature>
<evidence type="ECO:0000256" key="2">
    <source>
        <dbReference type="SAM" id="SignalP"/>
    </source>
</evidence>
<gene>
    <name evidence="4 5" type="primary">LOC110986038</name>
</gene>
<proteinExistence type="predicted"/>
<dbReference type="RefSeq" id="XP_022103320.1">
    <property type="nucleotide sequence ID" value="XM_022247628.1"/>
</dbReference>
<name>A0A8B7ZCA6_ACAPL</name>
<evidence type="ECO:0000313" key="5">
    <source>
        <dbReference type="RefSeq" id="XP_022103320.1"/>
    </source>
</evidence>
<dbReference type="GeneID" id="110986038"/>
<protein>
    <submittedName>
        <fullName evidence="4 5">Uncharacterized protein LOC110986038</fullName>
    </submittedName>
</protein>
<evidence type="ECO:0000313" key="3">
    <source>
        <dbReference type="Proteomes" id="UP000694845"/>
    </source>
</evidence>
<keyword evidence="3" id="KW-1185">Reference proteome</keyword>
<evidence type="ECO:0000313" key="4">
    <source>
        <dbReference type="RefSeq" id="XP_022103319.1"/>
    </source>
</evidence>
<organism evidence="3 4">
    <name type="scientific">Acanthaster planci</name>
    <name type="common">Crown-of-thorns starfish</name>
    <dbReference type="NCBI Taxonomy" id="133434"/>
    <lineage>
        <taxon>Eukaryota</taxon>
        <taxon>Metazoa</taxon>
        <taxon>Echinodermata</taxon>
        <taxon>Eleutherozoa</taxon>
        <taxon>Asterozoa</taxon>
        <taxon>Asteroidea</taxon>
        <taxon>Valvatacea</taxon>
        <taxon>Valvatida</taxon>
        <taxon>Acanthasteridae</taxon>
        <taxon>Acanthaster</taxon>
    </lineage>
</organism>
<keyword evidence="2" id="KW-0732">Signal</keyword>